<dbReference type="InterPro" id="IPR027470">
    <property type="entry name" value="Cation_efflux_CTD"/>
</dbReference>
<feature type="transmembrane region" description="Helical" evidence="9">
    <location>
        <begin position="179"/>
        <end position="196"/>
    </location>
</feature>
<evidence type="ECO:0000256" key="4">
    <source>
        <dbReference type="ARBA" id="ARBA00022692"/>
    </source>
</evidence>
<dbReference type="NCBIfam" id="TIGR01297">
    <property type="entry name" value="CDF"/>
    <property type="match status" value="1"/>
</dbReference>
<dbReference type="GO" id="GO:0005385">
    <property type="term" value="F:zinc ion transmembrane transporter activity"/>
    <property type="evidence" value="ECO:0007669"/>
    <property type="project" value="TreeGrafter"/>
</dbReference>
<evidence type="ECO:0000256" key="3">
    <source>
        <dbReference type="ARBA" id="ARBA00022448"/>
    </source>
</evidence>
<keyword evidence="4 9" id="KW-0812">Transmembrane</keyword>
<dbReference type="InterPro" id="IPR036837">
    <property type="entry name" value="Cation_efflux_CTD_sf"/>
</dbReference>
<dbReference type="SUPFAM" id="SSF161111">
    <property type="entry name" value="Cation efflux protein transmembrane domain-like"/>
    <property type="match status" value="1"/>
</dbReference>
<evidence type="ECO:0000259" key="10">
    <source>
        <dbReference type="Pfam" id="PF01545"/>
    </source>
</evidence>
<dbReference type="InterPro" id="IPR027469">
    <property type="entry name" value="Cation_efflux_TMD_sf"/>
</dbReference>
<evidence type="ECO:0000256" key="2">
    <source>
        <dbReference type="ARBA" id="ARBA00008873"/>
    </source>
</evidence>
<dbReference type="EMBL" id="LVWL01000019">
    <property type="protein sequence ID" value="ORI08000.1"/>
    <property type="molecule type" value="Genomic_DNA"/>
</dbReference>
<dbReference type="Pfam" id="PF01545">
    <property type="entry name" value="Cation_efflux"/>
    <property type="match status" value="1"/>
</dbReference>
<dbReference type="Proteomes" id="UP000192671">
    <property type="component" value="Unassembled WGS sequence"/>
</dbReference>
<evidence type="ECO:0008006" key="14">
    <source>
        <dbReference type="Google" id="ProtNLM"/>
    </source>
</evidence>
<feature type="domain" description="Cation efflux protein cytoplasmic" evidence="11">
    <location>
        <begin position="211"/>
        <end position="284"/>
    </location>
</feature>
<keyword evidence="7" id="KW-0406">Ion transport</keyword>
<name>A0A1X0U380_9BACT</name>
<dbReference type="InterPro" id="IPR058533">
    <property type="entry name" value="Cation_efflux_TM"/>
</dbReference>
<evidence type="ECO:0000256" key="7">
    <source>
        <dbReference type="ARBA" id="ARBA00023065"/>
    </source>
</evidence>
<evidence type="ECO:0000256" key="8">
    <source>
        <dbReference type="ARBA" id="ARBA00023136"/>
    </source>
</evidence>
<evidence type="ECO:0000313" key="12">
    <source>
        <dbReference type="EMBL" id="ORI08000.1"/>
    </source>
</evidence>
<feature type="transmembrane region" description="Helical" evidence="9">
    <location>
        <begin position="78"/>
        <end position="101"/>
    </location>
</feature>
<dbReference type="InterPro" id="IPR002524">
    <property type="entry name" value="Cation_efflux"/>
</dbReference>
<feature type="domain" description="Cation efflux protein transmembrane" evidence="10">
    <location>
        <begin position="14"/>
        <end position="204"/>
    </location>
</feature>
<evidence type="ECO:0000256" key="6">
    <source>
        <dbReference type="ARBA" id="ARBA00022989"/>
    </source>
</evidence>
<comment type="caution">
    <text evidence="12">The sequence shown here is derived from an EMBL/GenBank/DDBJ whole genome shotgun (WGS) entry which is preliminary data.</text>
</comment>
<reference evidence="12 13" key="1">
    <citation type="journal article" date="2017" name="Gene Rep">
        <title>The ribosomal RNA operon (rrn) of Campylobacter concisus supports molecular typing to genomospecies level.</title>
        <authorList>
            <person name="Huq M."/>
            <person name="Van T.T.H."/>
            <person name="Gurtler V."/>
            <person name="Elshagmani E."/>
            <person name="Allemailem K.S."/>
            <person name="Smooker P.M."/>
            <person name="Istivan T.S."/>
        </authorList>
    </citation>
    <scope>NUCLEOTIDE SEQUENCE [LARGE SCALE GENOMIC DNA]</scope>
    <source>
        <strain evidence="12 13">RCH 26</strain>
    </source>
</reference>
<dbReference type="AlphaFoldDB" id="A0A1X0U380"/>
<protein>
    <recommendedName>
        <fullName evidence="14">Cation transporter</fullName>
    </recommendedName>
</protein>
<evidence type="ECO:0000256" key="1">
    <source>
        <dbReference type="ARBA" id="ARBA00004141"/>
    </source>
</evidence>
<keyword evidence="6 9" id="KW-1133">Transmembrane helix</keyword>
<gene>
    <name evidence="12" type="ORF">A3835_05845</name>
</gene>
<dbReference type="PANTHER" id="PTHR11562:SF17">
    <property type="entry name" value="RE54080P-RELATED"/>
    <property type="match status" value="1"/>
</dbReference>
<comment type="subcellular location">
    <subcellularLocation>
        <location evidence="1">Membrane</location>
        <topology evidence="1">Multi-pass membrane protein</topology>
    </subcellularLocation>
</comment>
<feature type="transmembrane region" description="Helical" evidence="9">
    <location>
        <begin position="15"/>
        <end position="35"/>
    </location>
</feature>
<keyword evidence="3" id="KW-0813">Transport</keyword>
<keyword evidence="5" id="KW-0864">Zinc transport</keyword>
<evidence type="ECO:0000259" key="11">
    <source>
        <dbReference type="Pfam" id="PF16916"/>
    </source>
</evidence>
<keyword evidence="5" id="KW-0862">Zinc</keyword>
<evidence type="ECO:0000256" key="5">
    <source>
        <dbReference type="ARBA" id="ARBA00022906"/>
    </source>
</evidence>
<dbReference type="SUPFAM" id="SSF160240">
    <property type="entry name" value="Cation efflux protein cytoplasmic domain-like"/>
    <property type="match status" value="1"/>
</dbReference>
<dbReference type="InterPro" id="IPR050681">
    <property type="entry name" value="CDF/SLC30A"/>
</dbReference>
<dbReference type="PANTHER" id="PTHR11562">
    <property type="entry name" value="CATION EFFLUX PROTEIN/ ZINC TRANSPORTER"/>
    <property type="match status" value="1"/>
</dbReference>
<dbReference type="GO" id="GO:0005886">
    <property type="term" value="C:plasma membrane"/>
    <property type="evidence" value="ECO:0007669"/>
    <property type="project" value="TreeGrafter"/>
</dbReference>
<feature type="transmembrane region" description="Helical" evidence="9">
    <location>
        <begin position="41"/>
        <end position="58"/>
    </location>
</feature>
<dbReference type="Gene3D" id="1.20.1510.10">
    <property type="entry name" value="Cation efflux protein transmembrane domain"/>
    <property type="match status" value="1"/>
</dbReference>
<proteinExistence type="inferred from homology"/>
<keyword evidence="8 9" id="KW-0472">Membrane</keyword>
<evidence type="ECO:0000256" key="9">
    <source>
        <dbReference type="SAM" id="Phobius"/>
    </source>
</evidence>
<feature type="transmembrane region" description="Helical" evidence="9">
    <location>
        <begin position="113"/>
        <end position="131"/>
    </location>
</feature>
<comment type="similarity">
    <text evidence="2">Belongs to the cation diffusion facilitator (CDF) transporter (TC 2.A.4) family. SLC30A subfamily.</text>
</comment>
<dbReference type="Pfam" id="PF16916">
    <property type="entry name" value="ZT_dimer"/>
    <property type="match status" value="1"/>
</dbReference>
<evidence type="ECO:0000313" key="13">
    <source>
        <dbReference type="Proteomes" id="UP000192671"/>
    </source>
</evidence>
<accession>A0A1X0U380</accession>
<sequence>MHIHTSNKTVLRNSFFLIFTFMVVEAVFGFVSNSLALISDAFHMLSDAAALFLSLVAFKIAEKRANLQKTFGYKRVEIIAAFINAIALITLAVFVIVEAIIRLFNEPEIKVETMLIVSILGLIINLVVAIYMHKSADTKENLNMKGAYLHVLGDTLGSVGAIIAALFVMKFNFTQADSIASIFVSLLIIKSGVSLLKDSFNILIEAVPLKLDTDEILGVIKGVDGVKIVHDLHIWAINAGTNALIAHVVVDDALSVAEISNMIKHIEHELYHVGIGHVTLQFESESLGHKAGLICELNDDEGHEHFGYCH</sequence>
<feature type="transmembrane region" description="Helical" evidence="9">
    <location>
        <begin position="151"/>
        <end position="173"/>
    </location>
</feature>
<dbReference type="Gene3D" id="3.30.70.1350">
    <property type="entry name" value="Cation efflux protein, cytoplasmic domain"/>
    <property type="match status" value="1"/>
</dbReference>
<organism evidence="12 13">
    <name type="scientific">Campylobacter concisus</name>
    <dbReference type="NCBI Taxonomy" id="199"/>
    <lineage>
        <taxon>Bacteria</taxon>
        <taxon>Pseudomonadati</taxon>
        <taxon>Campylobacterota</taxon>
        <taxon>Epsilonproteobacteria</taxon>
        <taxon>Campylobacterales</taxon>
        <taxon>Campylobacteraceae</taxon>
        <taxon>Campylobacter</taxon>
    </lineage>
</organism>